<protein>
    <submittedName>
        <fullName evidence="2">Methyltransferase domain-containing protein</fullName>
    </submittedName>
</protein>
<dbReference type="SUPFAM" id="SSF53335">
    <property type="entry name" value="S-adenosyl-L-methionine-dependent methyltransferases"/>
    <property type="match status" value="1"/>
</dbReference>
<keyword evidence="2" id="KW-0489">Methyltransferase</keyword>
<reference evidence="2 3" key="1">
    <citation type="submission" date="2020-11" db="EMBL/GenBank/DDBJ databases">
        <title>Treponema Peruensis nv. sp., first commensal Treponema isolated from human feces.</title>
        <authorList>
            <person name="Belkhou C."/>
            <person name="Raes J."/>
        </authorList>
    </citation>
    <scope>NUCLEOTIDE SEQUENCE [LARGE SCALE GENOMIC DNA]</scope>
    <source>
        <strain evidence="2 3">RCC2812</strain>
    </source>
</reference>
<feature type="domain" description="Methyltransferase type 11" evidence="1">
    <location>
        <begin position="76"/>
        <end position="168"/>
    </location>
</feature>
<dbReference type="InterPro" id="IPR029063">
    <property type="entry name" value="SAM-dependent_MTases_sf"/>
</dbReference>
<dbReference type="Pfam" id="PF08241">
    <property type="entry name" value="Methyltransf_11"/>
    <property type="match status" value="1"/>
</dbReference>
<sequence length="236" mass="26443">MSEAGCATDFVRKYTLASGGPYCDCGYRKKPGRNDNKGFWDRWAKRYDRTIAIEKNTYVQILRRMKKKLDREMYVLELACGTGVLSAQLAGGVKMLEATDFSEKMIEKAKQRAHSSRLHYSVQDATALPYAPGTFDAVIISNALHIMPSPEKALAEIRRVLKPDGILIAPTFTAAGSIFGRLKIRVMELSGFQVFHKWKPQEYLDFLKANGFTVTDKEVYGGALALTYAEAKVKKV</sequence>
<dbReference type="PANTHER" id="PTHR43591">
    <property type="entry name" value="METHYLTRANSFERASE"/>
    <property type="match status" value="1"/>
</dbReference>
<dbReference type="EMBL" id="CP064936">
    <property type="protein sequence ID" value="QQA02233.1"/>
    <property type="molecule type" value="Genomic_DNA"/>
</dbReference>
<keyword evidence="2" id="KW-0808">Transferase</keyword>
<dbReference type="InterPro" id="IPR013216">
    <property type="entry name" value="Methyltransf_11"/>
</dbReference>
<dbReference type="GO" id="GO:0008757">
    <property type="term" value="F:S-adenosylmethionine-dependent methyltransferase activity"/>
    <property type="evidence" value="ECO:0007669"/>
    <property type="project" value="InterPro"/>
</dbReference>
<dbReference type="PANTHER" id="PTHR43591:SF110">
    <property type="entry name" value="RHODANESE DOMAIN-CONTAINING PROTEIN"/>
    <property type="match status" value="1"/>
</dbReference>
<dbReference type="KEGG" id="tper:IWA51_05635"/>
<dbReference type="Proteomes" id="UP000595224">
    <property type="component" value="Chromosome"/>
</dbReference>
<dbReference type="GO" id="GO:0032259">
    <property type="term" value="P:methylation"/>
    <property type="evidence" value="ECO:0007669"/>
    <property type="project" value="UniProtKB-KW"/>
</dbReference>
<organism evidence="2 3">
    <name type="scientific">Treponema peruense</name>
    <dbReference type="NCBI Taxonomy" id="2787628"/>
    <lineage>
        <taxon>Bacteria</taxon>
        <taxon>Pseudomonadati</taxon>
        <taxon>Spirochaetota</taxon>
        <taxon>Spirochaetia</taxon>
        <taxon>Spirochaetales</taxon>
        <taxon>Treponemataceae</taxon>
        <taxon>Treponema</taxon>
    </lineage>
</organism>
<name>A0A7T3V658_9SPIR</name>
<dbReference type="AlphaFoldDB" id="A0A7T3V658"/>
<accession>A0A7T3V658</accession>
<gene>
    <name evidence="2" type="ORF">IWA51_05635</name>
</gene>
<keyword evidence="3" id="KW-1185">Reference proteome</keyword>
<dbReference type="CDD" id="cd02440">
    <property type="entry name" value="AdoMet_MTases"/>
    <property type="match status" value="1"/>
</dbReference>
<proteinExistence type="predicted"/>
<evidence type="ECO:0000259" key="1">
    <source>
        <dbReference type="Pfam" id="PF08241"/>
    </source>
</evidence>
<evidence type="ECO:0000313" key="3">
    <source>
        <dbReference type="Proteomes" id="UP000595224"/>
    </source>
</evidence>
<dbReference type="Gene3D" id="3.40.50.150">
    <property type="entry name" value="Vaccinia Virus protein VP39"/>
    <property type="match status" value="1"/>
</dbReference>
<evidence type="ECO:0000313" key="2">
    <source>
        <dbReference type="EMBL" id="QQA02233.1"/>
    </source>
</evidence>